<dbReference type="PANTHER" id="PTHR43201">
    <property type="entry name" value="ACYL-COA SYNTHETASE"/>
    <property type="match status" value="1"/>
</dbReference>
<dbReference type="EMBL" id="CADCTP010000107">
    <property type="protein sequence ID" value="CAA9234046.1"/>
    <property type="molecule type" value="Genomic_DNA"/>
</dbReference>
<dbReference type="PANTHER" id="PTHR43201:SF5">
    <property type="entry name" value="MEDIUM-CHAIN ACYL-COA LIGASE ACSF2, MITOCHONDRIAL"/>
    <property type="match status" value="1"/>
</dbReference>
<dbReference type="Pfam" id="PF00501">
    <property type="entry name" value="AMP-binding"/>
    <property type="match status" value="1"/>
</dbReference>
<sequence>MGGSTVSGTVTAEPAAGPWTGARLAALLLAGDATEDCLSFGRPVQRGELRTLVEEQAAALRAAGLGAGGVLAIQLPPSLAFVATLLAGWSLDARTVLLDHRLTETETGRALDRVGAQVVVTGVDVRAGRLRGYAEATAVAAPRPGGRPADSDHVLVQLSSGSTGASKVIARTAADLAAELDRYAALTAPAYPGRGERMVVLASVVHVLGLVGGLLRGLAAGVPLAFAERLTGDGILAAVAADPRPTTVLGVPFHAELLVAAAETAPGNLRGAIVAGELVRPGLPEAFRARLGVPLGTMYGMTEVGVIATDLDGTRHPALLPTLPVRLVDGELQVRRDSSPYLGLSDPTRWADGWLHTRDAADLDPGTGAVTIRGRLDSQVSIGGLKVDLTEVEQTLGALPGVAEVVVLHDADSGIEAYLALGPGGDPAAVEAAIVRELAAFKRPRRLRILDALPRTATNKVVRDLAALRRAAARTQETTDEH</sequence>
<dbReference type="Gene3D" id="3.30.300.30">
    <property type="match status" value="1"/>
</dbReference>
<keyword evidence="2 5" id="KW-0436">Ligase</keyword>
<evidence type="ECO:0000256" key="2">
    <source>
        <dbReference type="ARBA" id="ARBA00022598"/>
    </source>
</evidence>
<dbReference type="InterPro" id="IPR045851">
    <property type="entry name" value="AMP-bd_C_sf"/>
</dbReference>
<gene>
    <name evidence="5" type="ORF">AVDCRST_MAG41-1105</name>
</gene>
<feature type="domain" description="AMP-dependent synthetase/ligase" evidence="3">
    <location>
        <begin position="47"/>
        <end position="329"/>
    </location>
</feature>
<evidence type="ECO:0000313" key="5">
    <source>
        <dbReference type="EMBL" id="CAA9234046.1"/>
    </source>
</evidence>
<protein>
    <submittedName>
        <fullName evidence="5">CoA ligase</fullName>
    </submittedName>
</protein>
<dbReference type="GO" id="GO:0006631">
    <property type="term" value="P:fatty acid metabolic process"/>
    <property type="evidence" value="ECO:0007669"/>
    <property type="project" value="TreeGrafter"/>
</dbReference>
<dbReference type="Gene3D" id="3.40.50.12780">
    <property type="entry name" value="N-terminal domain of ligase-like"/>
    <property type="match status" value="1"/>
</dbReference>
<reference evidence="5" key="1">
    <citation type="submission" date="2020-02" db="EMBL/GenBank/DDBJ databases">
        <authorList>
            <person name="Meier V. D."/>
        </authorList>
    </citation>
    <scope>NUCLEOTIDE SEQUENCE</scope>
    <source>
        <strain evidence="5">AVDCRST_MAG41</strain>
    </source>
</reference>
<evidence type="ECO:0000256" key="1">
    <source>
        <dbReference type="ARBA" id="ARBA00006432"/>
    </source>
</evidence>
<dbReference type="InterPro" id="IPR025110">
    <property type="entry name" value="AMP-bd_C"/>
</dbReference>
<feature type="domain" description="AMP-binding enzyme C-terminal" evidence="4">
    <location>
        <begin position="391"/>
        <end position="460"/>
    </location>
</feature>
<dbReference type="GO" id="GO:0031956">
    <property type="term" value="F:medium-chain fatty acid-CoA ligase activity"/>
    <property type="evidence" value="ECO:0007669"/>
    <property type="project" value="TreeGrafter"/>
</dbReference>
<dbReference type="Pfam" id="PF13193">
    <property type="entry name" value="AMP-binding_C"/>
    <property type="match status" value="1"/>
</dbReference>
<dbReference type="AlphaFoldDB" id="A0A6J4HUG4"/>
<organism evidence="5">
    <name type="scientific">uncultured Mycobacteriales bacterium</name>
    <dbReference type="NCBI Taxonomy" id="581187"/>
    <lineage>
        <taxon>Bacteria</taxon>
        <taxon>Bacillati</taxon>
        <taxon>Actinomycetota</taxon>
        <taxon>Actinomycetes</taxon>
        <taxon>Mycobacteriales</taxon>
        <taxon>environmental samples</taxon>
    </lineage>
</organism>
<proteinExistence type="inferred from homology"/>
<comment type="similarity">
    <text evidence="1">Belongs to the ATP-dependent AMP-binding enzyme family.</text>
</comment>
<dbReference type="InterPro" id="IPR042099">
    <property type="entry name" value="ANL_N_sf"/>
</dbReference>
<dbReference type="InterPro" id="IPR000873">
    <property type="entry name" value="AMP-dep_synth/lig_dom"/>
</dbReference>
<dbReference type="SUPFAM" id="SSF56801">
    <property type="entry name" value="Acetyl-CoA synthetase-like"/>
    <property type="match status" value="1"/>
</dbReference>
<accession>A0A6J4HUG4</accession>
<dbReference type="PROSITE" id="PS00455">
    <property type="entry name" value="AMP_BINDING"/>
    <property type="match status" value="1"/>
</dbReference>
<dbReference type="InterPro" id="IPR020845">
    <property type="entry name" value="AMP-binding_CS"/>
</dbReference>
<evidence type="ECO:0000259" key="3">
    <source>
        <dbReference type="Pfam" id="PF00501"/>
    </source>
</evidence>
<name>A0A6J4HUG4_9ACTN</name>
<evidence type="ECO:0000259" key="4">
    <source>
        <dbReference type="Pfam" id="PF13193"/>
    </source>
</evidence>